<dbReference type="SMART" id="SM01321">
    <property type="entry name" value="Y1_Tnp"/>
    <property type="match status" value="1"/>
</dbReference>
<dbReference type="EMBL" id="ARXX01000055">
    <property type="protein sequence ID" value="MBF5057705.1"/>
    <property type="molecule type" value="Genomic_DNA"/>
</dbReference>
<dbReference type="Proteomes" id="UP000662703">
    <property type="component" value="Unassembled WGS sequence"/>
</dbReference>
<protein>
    <recommendedName>
        <fullName evidence="1">Transposase IS200-like domain-containing protein</fullName>
    </recommendedName>
</protein>
<feature type="domain" description="Transposase IS200-like" evidence="1">
    <location>
        <begin position="3"/>
        <end position="108"/>
    </location>
</feature>
<sequence>MRKSADNQPVFLDEADCNHCLGDMRELSAQYDLAVHAYCLLPQGLHVVATPREDPAALSRFMKALSCRASLRRKNLHGRDSAWEVRYRSSPIEPSQWLLTCMCYVERLPVVHELAPSAYHYRRSSYRMRLGKTGHYWLKDPEEYTRLGGTLEERAEAYRMYMSSGLDTNDERAIEAAVKQCKLIGSVRFIQEVCRRYGLQGGK</sequence>
<dbReference type="InterPro" id="IPR002686">
    <property type="entry name" value="Transposase_17"/>
</dbReference>
<proteinExistence type="predicted"/>
<evidence type="ECO:0000313" key="3">
    <source>
        <dbReference type="Proteomes" id="UP000662703"/>
    </source>
</evidence>
<accession>A0ABS0AUQ3</accession>
<organism evidence="2 3">
    <name type="scientific">Alloalcanivorax profundimaris</name>
    <dbReference type="NCBI Taxonomy" id="2735259"/>
    <lineage>
        <taxon>Bacteria</taxon>
        <taxon>Pseudomonadati</taxon>
        <taxon>Pseudomonadota</taxon>
        <taxon>Gammaproteobacteria</taxon>
        <taxon>Oceanospirillales</taxon>
        <taxon>Alcanivoracaceae</taxon>
        <taxon>Alloalcanivorax</taxon>
    </lineage>
</organism>
<dbReference type="InterPro" id="IPR036515">
    <property type="entry name" value="Transposase_17_sf"/>
</dbReference>
<reference evidence="2 3" key="1">
    <citation type="submission" date="2012-09" db="EMBL/GenBank/DDBJ databases">
        <title>Genome Sequence of alkane-degrading Bacterium Alcanivorax sp. 521-1.</title>
        <authorList>
            <person name="Lai Q."/>
            <person name="Shao Z."/>
        </authorList>
    </citation>
    <scope>NUCLEOTIDE SEQUENCE [LARGE SCALE GENOMIC DNA]</scope>
    <source>
        <strain evidence="2 3">521-1</strain>
    </source>
</reference>
<dbReference type="Gene3D" id="3.30.70.1290">
    <property type="entry name" value="Transposase IS200-like"/>
    <property type="match status" value="1"/>
</dbReference>
<name>A0ABS0AUQ3_9GAMM</name>
<dbReference type="PANTHER" id="PTHR34322">
    <property type="entry name" value="TRANSPOSASE, Y1_TNP DOMAIN-CONTAINING"/>
    <property type="match status" value="1"/>
</dbReference>
<evidence type="ECO:0000259" key="1">
    <source>
        <dbReference type="SMART" id="SM01321"/>
    </source>
</evidence>
<comment type="caution">
    <text evidence="2">The sequence shown here is derived from an EMBL/GenBank/DDBJ whole genome shotgun (WGS) entry which is preliminary data.</text>
</comment>
<keyword evidence="3" id="KW-1185">Reference proteome</keyword>
<dbReference type="SUPFAM" id="SSF143422">
    <property type="entry name" value="Transposase IS200-like"/>
    <property type="match status" value="1"/>
</dbReference>
<gene>
    <name evidence="2" type="ORF">Y5W_02999</name>
</gene>
<evidence type="ECO:0000313" key="2">
    <source>
        <dbReference type="EMBL" id="MBF5057705.1"/>
    </source>
</evidence>
<dbReference type="PANTHER" id="PTHR34322:SF2">
    <property type="entry name" value="TRANSPOSASE IS200-LIKE DOMAIN-CONTAINING PROTEIN"/>
    <property type="match status" value="1"/>
</dbReference>